<keyword evidence="2" id="KW-0812">Transmembrane</keyword>
<feature type="transmembrane region" description="Helical" evidence="2">
    <location>
        <begin position="438"/>
        <end position="462"/>
    </location>
</feature>
<name>A0ABP1G7U7_9CHLO</name>
<feature type="region of interest" description="Disordered" evidence="1">
    <location>
        <begin position="270"/>
        <end position="301"/>
    </location>
</feature>
<comment type="caution">
    <text evidence="3">The sequence shown here is derived from an EMBL/GenBank/DDBJ whole genome shotgun (WGS) entry which is preliminary data.</text>
</comment>
<evidence type="ECO:0000256" key="1">
    <source>
        <dbReference type="SAM" id="MobiDB-lite"/>
    </source>
</evidence>
<feature type="compositionally biased region" description="Basic and acidic residues" evidence="1">
    <location>
        <begin position="183"/>
        <end position="193"/>
    </location>
</feature>
<protein>
    <submittedName>
        <fullName evidence="3">G11259 protein</fullName>
    </submittedName>
</protein>
<feature type="region of interest" description="Disordered" evidence="1">
    <location>
        <begin position="72"/>
        <end position="208"/>
    </location>
</feature>
<feature type="transmembrane region" description="Helical" evidence="2">
    <location>
        <begin position="362"/>
        <end position="381"/>
    </location>
</feature>
<feature type="compositionally biased region" description="Polar residues" evidence="1">
    <location>
        <begin position="79"/>
        <end position="108"/>
    </location>
</feature>
<dbReference type="Proteomes" id="UP001497392">
    <property type="component" value="Unassembled WGS sequence"/>
</dbReference>
<proteinExistence type="predicted"/>
<organism evidence="3 4">
    <name type="scientific">Coccomyxa viridis</name>
    <dbReference type="NCBI Taxonomy" id="1274662"/>
    <lineage>
        <taxon>Eukaryota</taxon>
        <taxon>Viridiplantae</taxon>
        <taxon>Chlorophyta</taxon>
        <taxon>core chlorophytes</taxon>
        <taxon>Trebouxiophyceae</taxon>
        <taxon>Trebouxiophyceae incertae sedis</taxon>
        <taxon>Coccomyxaceae</taxon>
        <taxon>Coccomyxa</taxon>
    </lineage>
</organism>
<keyword evidence="4" id="KW-1185">Reference proteome</keyword>
<keyword evidence="2" id="KW-1133">Transmembrane helix</keyword>
<accession>A0ABP1G7U7</accession>
<dbReference type="EMBL" id="CAXHTA020000018">
    <property type="protein sequence ID" value="CAL5228177.1"/>
    <property type="molecule type" value="Genomic_DNA"/>
</dbReference>
<keyword evidence="2" id="KW-0472">Membrane</keyword>
<feature type="transmembrane region" description="Helical" evidence="2">
    <location>
        <begin position="482"/>
        <end position="507"/>
    </location>
</feature>
<evidence type="ECO:0000256" key="2">
    <source>
        <dbReference type="SAM" id="Phobius"/>
    </source>
</evidence>
<reference evidence="3 4" key="1">
    <citation type="submission" date="2024-06" db="EMBL/GenBank/DDBJ databases">
        <authorList>
            <person name="Kraege A."/>
            <person name="Thomma B."/>
        </authorList>
    </citation>
    <scope>NUCLEOTIDE SEQUENCE [LARGE SCALE GENOMIC DNA]</scope>
</reference>
<evidence type="ECO:0000313" key="4">
    <source>
        <dbReference type="Proteomes" id="UP001497392"/>
    </source>
</evidence>
<feature type="compositionally biased region" description="Basic and acidic residues" evidence="1">
    <location>
        <begin position="144"/>
        <end position="160"/>
    </location>
</feature>
<feature type="compositionally biased region" description="Low complexity" evidence="1">
    <location>
        <begin position="282"/>
        <end position="301"/>
    </location>
</feature>
<sequence length="525" mass="56408">MWSLSSWLKNRDEAVVDMQEPLLDSDGAGSYIPPSLPAHCMDRHGSHALSNQLPVSDRLPMATHTSSHLISFSCPATPEASSSGRGEPSTRAQAGRSSTSPNPYQHASLQPAGTARSADPYRGSSSAGLTAAGQMRAESDSEDELRHARSSSDRASHHENAGMGRQTSWRGAAQHEQSGQHGSLERQLSHDHSGYCQRCGSGSLDRRPSRELIGARRPSRHSQDSLAGLLGQQKDHLTTLPPSPFSILHQSQHDLLRLPSSSDEIQEHAYDDALRRPSSTPRGSASANSRRSSMLSRLGSNQAAHMDQAVEGMHGMLPRSYSWVPVMHADAQGAGAVPSLLRNASLQRAHDAVRLWHGALKWVALWLTLSILTLLHAFGLVHSMANVSLAKVCAGLFCWTGVLGFIGSTKGLISECLAQQRSDAIVAANALGLKSVSIIAFMSAVLSCLACLVHAFVLELLFQQNPHLPPCDPNIPLCVETYNLLLVLMVATMAMYGAHSIVSAVVAHRAHSARQILRNGSVLDT</sequence>
<gene>
    <name evidence="3" type="primary">g11259</name>
    <name evidence="3" type="ORF">VP750_LOCUS10083</name>
</gene>
<feature type="compositionally biased region" description="Polar residues" evidence="1">
    <location>
        <begin position="165"/>
        <end position="181"/>
    </location>
</feature>
<evidence type="ECO:0000313" key="3">
    <source>
        <dbReference type="EMBL" id="CAL5228177.1"/>
    </source>
</evidence>